<sequence length="109" mass="12252">MMDFSDTPNRYILVAVIGNYEADEPASVWDIDFLISFKQICKGIDILYYRISGTGFFTTIHSKTSVRMVLNFLLDSKNGSTKKVVLPLTNGICRAPNDNILVNKDSKIN</sequence>
<dbReference type="WBParaSite" id="SVE_1650800.1">
    <property type="protein sequence ID" value="SVE_1650800.1"/>
    <property type="gene ID" value="SVE_1650800"/>
</dbReference>
<evidence type="ECO:0000313" key="1">
    <source>
        <dbReference type="Proteomes" id="UP000035680"/>
    </source>
</evidence>
<reference evidence="1" key="1">
    <citation type="submission" date="2014-07" db="EMBL/GenBank/DDBJ databases">
        <authorList>
            <person name="Martin A.A"/>
            <person name="De Silva N."/>
        </authorList>
    </citation>
    <scope>NUCLEOTIDE SEQUENCE</scope>
</reference>
<reference evidence="2" key="2">
    <citation type="submission" date="2015-08" db="UniProtKB">
        <authorList>
            <consortium name="WormBaseParasite"/>
        </authorList>
    </citation>
    <scope>IDENTIFICATION</scope>
</reference>
<accession>A0A0K0FVZ0</accession>
<protein>
    <submittedName>
        <fullName evidence="2">Secreted protein</fullName>
    </submittedName>
</protein>
<dbReference type="AlphaFoldDB" id="A0A0K0FVZ0"/>
<keyword evidence="1" id="KW-1185">Reference proteome</keyword>
<organism evidence="1 2">
    <name type="scientific">Strongyloides venezuelensis</name>
    <name type="common">Threadworm</name>
    <dbReference type="NCBI Taxonomy" id="75913"/>
    <lineage>
        <taxon>Eukaryota</taxon>
        <taxon>Metazoa</taxon>
        <taxon>Ecdysozoa</taxon>
        <taxon>Nematoda</taxon>
        <taxon>Chromadorea</taxon>
        <taxon>Rhabditida</taxon>
        <taxon>Tylenchina</taxon>
        <taxon>Panagrolaimomorpha</taxon>
        <taxon>Strongyloidoidea</taxon>
        <taxon>Strongyloididae</taxon>
        <taxon>Strongyloides</taxon>
    </lineage>
</organism>
<dbReference type="Proteomes" id="UP000035680">
    <property type="component" value="Unassembled WGS sequence"/>
</dbReference>
<name>A0A0K0FVZ0_STRVS</name>
<evidence type="ECO:0000313" key="2">
    <source>
        <dbReference type="WBParaSite" id="SVE_1650800.1"/>
    </source>
</evidence>
<proteinExistence type="predicted"/>